<feature type="transmembrane region" description="Helical" evidence="8">
    <location>
        <begin position="554"/>
        <end position="579"/>
    </location>
</feature>
<keyword evidence="3 8" id="KW-0812">Transmembrane</keyword>
<feature type="signal peptide" evidence="9">
    <location>
        <begin position="1"/>
        <end position="23"/>
    </location>
</feature>
<dbReference type="Pfam" id="PF14558">
    <property type="entry name" value="TRP_N"/>
    <property type="match status" value="1"/>
</dbReference>
<feature type="transmembrane region" description="Helical" evidence="8">
    <location>
        <begin position="375"/>
        <end position="395"/>
    </location>
</feature>
<dbReference type="PANTHER" id="PTHR31145">
    <property type="entry name" value="INTEGRAL MEMBRANE PROTEIN (AFU_ORTHOLOGUE AFUA_7G01610)"/>
    <property type="match status" value="1"/>
</dbReference>
<evidence type="ECO:0000256" key="8">
    <source>
        <dbReference type="SAM" id="Phobius"/>
    </source>
</evidence>
<feature type="transmembrane region" description="Helical" evidence="8">
    <location>
        <begin position="204"/>
        <end position="222"/>
    </location>
</feature>
<dbReference type="InterPro" id="IPR032800">
    <property type="entry name" value="TRP_N"/>
</dbReference>
<dbReference type="SMART" id="SM01320">
    <property type="entry name" value="TRP_N"/>
    <property type="match status" value="1"/>
</dbReference>
<feature type="domain" description="ML-like" evidence="10">
    <location>
        <begin position="25"/>
        <end position="166"/>
    </location>
</feature>
<dbReference type="STRING" id="1316194.A0A1Q5UGS3"/>
<name>A0A1Q5UGS3_9EURO</name>
<keyword evidence="6 8" id="KW-0472">Membrane</keyword>
<evidence type="ECO:0000256" key="1">
    <source>
        <dbReference type="ARBA" id="ARBA00004141"/>
    </source>
</evidence>
<feature type="region of interest" description="Disordered" evidence="7">
    <location>
        <begin position="628"/>
        <end position="685"/>
    </location>
</feature>
<evidence type="ECO:0000256" key="5">
    <source>
        <dbReference type="ARBA" id="ARBA00022989"/>
    </source>
</evidence>
<dbReference type="Pfam" id="PF06011">
    <property type="entry name" value="TRP"/>
    <property type="match status" value="1"/>
</dbReference>
<dbReference type="GO" id="GO:0055085">
    <property type="term" value="P:transmembrane transport"/>
    <property type="evidence" value="ECO:0007669"/>
    <property type="project" value="TreeGrafter"/>
</dbReference>
<evidence type="ECO:0000256" key="7">
    <source>
        <dbReference type="SAM" id="MobiDB-lite"/>
    </source>
</evidence>
<reference evidence="11 12" key="1">
    <citation type="submission" date="2016-10" db="EMBL/GenBank/DDBJ databases">
        <title>Genome sequence of the ascomycete fungus Penicillium subrubescens.</title>
        <authorList>
            <person name="De Vries R.P."/>
            <person name="Peng M."/>
            <person name="Dilokpimol A."/>
            <person name="Hilden K."/>
            <person name="Makela M.R."/>
            <person name="Grigoriev I."/>
            <person name="Riley R."/>
            <person name="Granchi Z."/>
        </authorList>
    </citation>
    <scope>NUCLEOTIDE SEQUENCE [LARGE SCALE GENOMIC DNA]</scope>
    <source>
        <strain evidence="11 12">CBS 132785</strain>
    </source>
</reference>
<evidence type="ECO:0000256" key="6">
    <source>
        <dbReference type="ARBA" id="ARBA00023136"/>
    </source>
</evidence>
<dbReference type="OrthoDB" id="5212126at2759"/>
<dbReference type="Proteomes" id="UP000186955">
    <property type="component" value="Unassembled WGS sequence"/>
</dbReference>
<feature type="compositionally biased region" description="Basic and acidic residues" evidence="7">
    <location>
        <begin position="668"/>
        <end position="685"/>
    </location>
</feature>
<keyword evidence="12" id="KW-1185">Reference proteome</keyword>
<evidence type="ECO:0000313" key="11">
    <source>
        <dbReference type="EMBL" id="OKP11661.1"/>
    </source>
</evidence>
<comment type="similarity">
    <text evidence="2">Belongs to the transient receptor potential (TRP) ion channel family.</text>
</comment>
<dbReference type="AlphaFoldDB" id="A0A1Q5UGS3"/>
<keyword evidence="5 8" id="KW-1133">Transmembrane helix</keyword>
<sequence>MRFPRWLARAGLFALSLAPPVAAEKLLQSHALIPCSNDGIISINHFDIVFTPGNMSATVSFDGQATYAGKIRIELELYVYGYKATTKTFDPCVLNVDALCPLQKDTALKIANVPLDLSGADLSIIPGIAYGVPDLDALVRLEILDADTNSKVTCVQASVNNGVTVDQMGVAWAMAVLIGLGLLATVVMSILGHANIATHVAFRTLLFLGFMQSMAMWGMTAVNQRPLVQSWTQLWQWTMGLVGAPFLQTICTWFQRATGGTPSKILTQTDEYSVIMQKRSYIPGSLVARTTDMTENGGEIEVQGIERVGFRINIEPTNIFMTSYLFFYFVTVALLLVILFLKLVLPRLARKSKSANLERTMVASSDWKDFMRGSLYRLVSIGYPQICALGLWELIHRDSAAEIVLAICMWLTMTAVLCWAIFKVFQRARLSRTLRQNPAYTLYSDPVCLTRWGFLYVNYRAQAYYFMIPLFLYTLAKGLVIAFGQSNPLAQAIVLLIAETAFLVATCVIRPYMNKTANVFAIIAAVLNFLSSIFFLFFTNVFNTPELVGGVMEVLFFFLNAVFMLALLIFFLISFYYVFTLKEPAEQYTRLADNRSSTVLVENRRITELQPLEKNLEIEDGHMASRGNVWEPVSTRSPSEEDITEAPQPQFGHVIQPTLPSIPTSDSDSSRSRRYDVPRQEERLV</sequence>
<keyword evidence="4 9" id="KW-0732">Signal</keyword>
<dbReference type="InterPro" id="IPR010308">
    <property type="entry name" value="TRP_C"/>
</dbReference>
<evidence type="ECO:0000256" key="9">
    <source>
        <dbReference type="SAM" id="SignalP"/>
    </source>
</evidence>
<feature type="transmembrane region" description="Helical" evidence="8">
    <location>
        <begin position="489"/>
        <end position="512"/>
    </location>
</feature>
<organism evidence="11 12">
    <name type="scientific">Penicillium subrubescens</name>
    <dbReference type="NCBI Taxonomy" id="1316194"/>
    <lineage>
        <taxon>Eukaryota</taxon>
        <taxon>Fungi</taxon>
        <taxon>Dikarya</taxon>
        <taxon>Ascomycota</taxon>
        <taxon>Pezizomycotina</taxon>
        <taxon>Eurotiomycetes</taxon>
        <taxon>Eurotiomycetidae</taxon>
        <taxon>Eurotiales</taxon>
        <taxon>Aspergillaceae</taxon>
        <taxon>Penicillium</taxon>
    </lineage>
</organism>
<feature type="transmembrane region" description="Helical" evidence="8">
    <location>
        <begin position="170"/>
        <end position="192"/>
    </location>
</feature>
<feature type="transmembrane region" description="Helical" evidence="8">
    <location>
        <begin position="325"/>
        <end position="345"/>
    </location>
</feature>
<dbReference type="GO" id="GO:0016020">
    <property type="term" value="C:membrane"/>
    <property type="evidence" value="ECO:0007669"/>
    <property type="project" value="UniProtKB-SubCell"/>
</dbReference>
<feature type="chain" id="PRO_5012727940" evidence="9">
    <location>
        <begin position="24"/>
        <end position="685"/>
    </location>
</feature>
<evidence type="ECO:0000256" key="3">
    <source>
        <dbReference type="ARBA" id="ARBA00022692"/>
    </source>
</evidence>
<protein>
    <submittedName>
        <fullName evidence="11">Flavin carrier protein 2</fullName>
    </submittedName>
</protein>
<comment type="caution">
    <text evidence="11">The sequence shown here is derived from an EMBL/GenBank/DDBJ whole genome shotgun (WGS) entry which is preliminary data.</text>
</comment>
<dbReference type="GO" id="GO:0009272">
    <property type="term" value="P:fungal-type cell wall biogenesis"/>
    <property type="evidence" value="ECO:0007669"/>
    <property type="project" value="TreeGrafter"/>
</dbReference>
<feature type="transmembrane region" description="Helical" evidence="8">
    <location>
        <begin position="519"/>
        <end position="542"/>
    </location>
</feature>
<accession>A0A1Q5UGS3</accession>
<dbReference type="PANTHER" id="PTHR31145:SF2">
    <property type="entry name" value="FLAVIN CARRIER PROTEIN 2"/>
    <property type="match status" value="1"/>
</dbReference>
<proteinExistence type="inferred from homology"/>
<gene>
    <name evidence="11" type="ORF">PENSUB_2733</name>
</gene>
<evidence type="ECO:0000259" key="10">
    <source>
        <dbReference type="SMART" id="SM01320"/>
    </source>
</evidence>
<dbReference type="InterPro" id="IPR040241">
    <property type="entry name" value="TRP_Flc/Pkd2-like"/>
</dbReference>
<evidence type="ECO:0000256" key="4">
    <source>
        <dbReference type="ARBA" id="ARBA00022729"/>
    </source>
</evidence>
<evidence type="ECO:0000256" key="2">
    <source>
        <dbReference type="ARBA" id="ARBA00010642"/>
    </source>
</evidence>
<dbReference type="EMBL" id="MNBE01000274">
    <property type="protein sequence ID" value="OKP11661.1"/>
    <property type="molecule type" value="Genomic_DNA"/>
</dbReference>
<comment type="subcellular location">
    <subcellularLocation>
        <location evidence="1">Membrane</location>
        <topology evidence="1">Multi-pass membrane protein</topology>
    </subcellularLocation>
</comment>
<feature type="transmembrane region" description="Helical" evidence="8">
    <location>
        <begin position="401"/>
        <end position="422"/>
    </location>
</feature>
<feature type="transmembrane region" description="Helical" evidence="8">
    <location>
        <begin position="463"/>
        <end position="483"/>
    </location>
</feature>
<evidence type="ECO:0000313" key="12">
    <source>
        <dbReference type="Proteomes" id="UP000186955"/>
    </source>
</evidence>